<evidence type="ECO:0000313" key="2">
    <source>
        <dbReference type="Proteomes" id="UP000664417"/>
    </source>
</evidence>
<comment type="caution">
    <text evidence="1">The sequence shown here is derived from an EMBL/GenBank/DDBJ whole genome shotgun (WGS) entry which is preliminary data.</text>
</comment>
<gene>
    <name evidence="1" type="ORF">J3U88_10875</name>
</gene>
<dbReference type="AlphaFoldDB" id="A0A8J7Q4D8"/>
<proteinExistence type="predicted"/>
<sequence length="158" mass="17627">MIDAIRFAGYLTSSAIFNLYNQRNISPTLAYADGSGKMGREDLDDEDPNQALERGRKKLAAGAEGLAHAVFIYEGDYNFDDDQGDAIFCEVRTYGEAAAALFMAVPYRRAEKFQVFRPKFLAVEHIEQKDLPTLSHGFFEGIESNEDGATIWHASFSL</sequence>
<dbReference type="Proteomes" id="UP000664417">
    <property type="component" value="Unassembled WGS sequence"/>
</dbReference>
<organism evidence="1 2">
    <name type="scientific">Acanthopleuribacter pedis</name>
    <dbReference type="NCBI Taxonomy" id="442870"/>
    <lineage>
        <taxon>Bacteria</taxon>
        <taxon>Pseudomonadati</taxon>
        <taxon>Acidobacteriota</taxon>
        <taxon>Holophagae</taxon>
        <taxon>Acanthopleuribacterales</taxon>
        <taxon>Acanthopleuribacteraceae</taxon>
        <taxon>Acanthopleuribacter</taxon>
    </lineage>
</organism>
<keyword evidence="2" id="KW-1185">Reference proteome</keyword>
<name>A0A8J7Q4D8_9BACT</name>
<evidence type="ECO:0000313" key="1">
    <source>
        <dbReference type="EMBL" id="MBO1318960.1"/>
    </source>
</evidence>
<reference evidence="1" key="1">
    <citation type="submission" date="2021-03" db="EMBL/GenBank/DDBJ databases">
        <authorList>
            <person name="Wang G."/>
        </authorList>
    </citation>
    <scope>NUCLEOTIDE SEQUENCE</scope>
    <source>
        <strain evidence="1">KCTC 12899</strain>
    </source>
</reference>
<protein>
    <submittedName>
        <fullName evidence="1">Uncharacterized protein</fullName>
    </submittedName>
</protein>
<accession>A0A8J7Q4D8</accession>
<dbReference type="EMBL" id="JAFREP010000008">
    <property type="protein sequence ID" value="MBO1318960.1"/>
    <property type="molecule type" value="Genomic_DNA"/>
</dbReference>
<dbReference type="RefSeq" id="WP_207858781.1">
    <property type="nucleotide sequence ID" value="NZ_JAFREP010000008.1"/>
</dbReference>